<dbReference type="InterPro" id="IPR000847">
    <property type="entry name" value="LysR_HTH_N"/>
</dbReference>
<dbReference type="Proteomes" id="UP000430232">
    <property type="component" value="Unassembled WGS sequence"/>
</dbReference>
<evidence type="ECO:0000256" key="4">
    <source>
        <dbReference type="ARBA" id="ARBA00023163"/>
    </source>
</evidence>
<dbReference type="EMBL" id="VZOJ01000002">
    <property type="protein sequence ID" value="KAB0644507.1"/>
    <property type="molecule type" value="Genomic_DNA"/>
</dbReference>
<dbReference type="PROSITE" id="PS50931">
    <property type="entry name" value="HTH_LYSR"/>
    <property type="match status" value="1"/>
</dbReference>
<dbReference type="SUPFAM" id="SSF46785">
    <property type="entry name" value="Winged helix' DNA-binding domain"/>
    <property type="match status" value="1"/>
</dbReference>
<keyword evidence="3" id="KW-0238">DNA-binding</keyword>
<reference evidence="6 8" key="1">
    <citation type="submission" date="2019-09" db="EMBL/GenBank/DDBJ databases">
        <title>Draft genome sequences of 48 bacterial type strains from the CCUG.</title>
        <authorList>
            <person name="Tunovic T."/>
            <person name="Pineiro-Iglesias B."/>
            <person name="Unosson C."/>
            <person name="Inganas E."/>
            <person name="Ohlen M."/>
            <person name="Cardew S."/>
            <person name="Jensie-Markopoulos S."/>
            <person name="Salva-Serra F."/>
            <person name="Jaen-Luchoro D."/>
            <person name="Karlsson R."/>
            <person name="Svensson-Stadler L."/>
            <person name="Chun J."/>
            <person name="Moore E."/>
        </authorList>
    </citation>
    <scope>NUCLEOTIDE SEQUENCE [LARGE SCALE GENOMIC DNA]</scope>
    <source>
        <strain evidence="6 8">CCUG 54555</strain>
    </source>
</reference>
<dbReference type="Gene3D" id="3.40.190.10">
    <property type="entry name" value="Periplasmic binding protein-like II"/>
    <property type="match status" value="2"/>
</dbReference>
<evidence type="ECO:0000256" key="3">
    <source>
        <dbReference type="ARBA" id="ARBA00023125"/>
    </source>
</evidence>
<dbReference type="InterPro" id="IPR005119">
    <property type="entry name" value="LysR_subst-bd"/>
</dbReference>
<dbReference type="GeneID" id="99788232"/>
<evidence type="ECO:0000313" key="9">
    <source>
        <dbReference type="Proteomes" id="UP000494222"/>
    </source>
</evidence>
<feature type="domain" description="HTH lysR-type" evidence="5">
    <location>
        <begin position="1"/>
        <end position="58"/>
    </location>
</feature>
<dbReference type="InterPro" id="IPR036390">
    <property type="entry name" value="WH_DNA-bd_sf"/>
</dbReference>
<evidence type="ECO:0000313" key="7">
    <source>
        <dbReference type="EMBL" id="VWB23875.1"/>
    </source>
</evidence>
<dbReference type="SUPFAM" id="SSF53850">
    <property type="entry name" value="Periplasmic binding protein-like II"/>
    <property type="match status" value="1"/>
</dbReference>
<keyword evidence="8" id="KW-1185">Reference proteome</keyword>
<dbReference type="InterPro" id="IPR050950">
    <property type="entry name" value="HTH-type_LysR_regulators"/>
</dbReference>
<organism evidence="6 8">
    <name type="scientific">Burkholderia latens</name>
    <dbReference type="NCBI Taxonomy" id="488446"/>
    <lineage>
        <taxon>Bacteria</taxon>
        <taxon>Pseudomonadati</taxon>
        <taxon>Pseudomonadota</taxon>
        <taxon>Betaproteobacteria</taxon>
        <taxon>Burkholderiales</taxon>
        <taxon>Burkholderiaceae</taxon>
        <taxon>Burkholderia</taxon>
        <taxon>Burkholderia cepacia complex</taxon>
    </lineage>
</organism>
<dbReference type="PRINTS" id="PR00039">
    <property type="entry name" value="HTHLYSR"/>
</dbReference>
<dbReference type="Pfam" id="PF03466">
    <property type="entry name" value="LysR_substrate"/>
    <property type="match status" value="1"/>
</dbReference>
<dbReference type="Proteomes" id="UP000494222">
    <property type="component" value="Unassembled WGS sequence"/>
</dbReference>
<dbReference type="GO" id="GO:0003677">
    <property type="term" value="F:DNA binding"/>
    <property type="evidence" value="ECO:0007669"/>
    <property type="project" value="UniProtKB-KW"/>
</dbReference>
<evidence type="ECO:0000313" key="8">
    <source>
        <dbReference type="Proteomes" id="UP000430232"/>
    </source>
</evidence>
<protein>
    <submittedName>
        <fullName evidence="6">LysR family transcriptional regulator</fullName>
    </submittedName>
</protein>
<dbReference type="PANTHER" id="PTHR30419">
    <property type="entry name" value="HTH-TYPE TRANSCRIPTIONAL REGULATOR YBHD"/>
    <property type="match status" value="1"/>
</dbReference>
<keyword evidence="2" id="KW-0805">Transcription regulation</keyword>
<evidence type="ECO:0000259" key="5">
    <source>
        <dbReference type="PROSITE" id="PS50931"/>
    </source>
</evidence>
<dbReference type="OrthoDB" id="8587114at2"/>
<gene>
    <name evidence="7" type="ORF">BLA24064_00964</name>
    <name evidence="6" type="ORF">F7R21_01515</name>
</gene>
<dbReference type="Gene3D" id="1.10.10.10">
    <property type="entry name" value="Winged helix-like DNA-binding domain superfamily/Winged helix DNA-binding domain"/>
    <property type="match status" value="1"/>
</dbReference>
<accession>A0A6H9THM6</accession>
<dbReference type="EMBL" id="CABVPL010000004">
    <property type="protein sequence ID" value="VWB23875.1"/>
    <property type="molecule type" value="Genomic_DNA"/>
</dbReference>
<name>A0A6H9THM6_9BURK</name>
<proteinExistence type="inferred from homology"/>
<dbReference type="PANTHER" id="PTHR30419:SF8">
    <property type="entry name" value="NITROGEN ASSIMILATION TRANSCRIPTIONAL ACTIVATOR-RELATED"/>
    <property type="match status" value="1"/>
</dbReference>
<dbReference type="Pfam" id="PF00126">
    <property type="entry name" value="HTH_1"/>
    <property type="match status" value="1"/>
</dbReference>
<dbReference type="FunFam" id="1.10.10.10:FF:000001">
    <property type="entry name" value="LysR family transcriptional regulator"/>
    <property type="match status" value="1"/>
</dbReference>
<reference evidence="7 9" key="2">
    <citation type="submission" date="2019-09" db="EMBL/GenBank/DDBJ databases">
        <authorList>
            <person name="Depoorter E."/>
        </authorList>
    </citation>
    <scope>NUCLEOTIDE SEQUENCE [LARGE SCALE GENOMIC DNA]</scope>
    <source>
        <strain evidence="7">LMG 24064</strain>
    </source>
</reference>
<evidence type="ECO:0000313" key="6">
    <source>
        <dbReference type="EMBL" id="KAB0644507.1"/>
    </source>
</evidence>
<dbReference type="AlphaFoldDB" id="A0A6H9THM6"/>
<dbReference type="RefSeq" id="WP_151062540.1">
    <property type="nucleotide sequence ID" value="NZ_CABVPL010000004.1"/>
</dbReference>
<comment type="similarity">
    <text evidence="1">Belongs to the LysR transcriptional regulatory family.</text>
</comment>
<dbReference type="GO" id="GO:0003700">
    <property type="term" value="F:DNA-binding transcription factor activity"/>
    <property type="evidence" value="ECO:0007669"/>
    <property type="project" value="InterPro"/>
</dbReference>
<evidence type="ECO:0000256" key="1">
    <source>
        <dbReference type="ARBA" id="ARBA00009437"/>
    </source>
</evidence>
<keyword evidence="4" id="KW-0804">Transcription</keyword>
<sequence>MDIKQLRALLAGAETGSVTRAAALLHIVQPAVSRQLRLLEEDIGTPLFSRGRYGMDLTEAGEIFVEHPRRALAELDRAKSEMQPSRGVSGTVTVGLLPSTCDLLVSELVTSVAYQFPAVRIRVSMGYTGHLQNWLEIGEVDAALLYDPKPSPILQVTPLVEEKLWVVARPDAGYSSGSPVHLTQVAHLPMILPNAPHGIRTLVQEACISAGIGLNVAAETNAMSVQKSLVLGGVGITILPGIAIPDDVARGALRAAPLVDAGLQRKIVLALPQNRRIPVAVRCVVDVLVAQISDAVRRGIWTTAQLLTDEARLSARPAYAPQENAQKKEDEPQ</sequence>
<evidence type="ECO:0000256" key="2">
    <source>
        <dbReference type="ARBA" id="ARBA00023015"/>
    </source>
</evidence>
<dbReference type="GO" id="GO:0005829">
    <property type="term" value="C:cytosol"/>
    <property type="evidence" value="ECO:0007669"/>
    <property type="project" value="TreeGrafter"/>
</dbReference>
<dbReference type="InterPro" id="IPR036388">
    <property type="entry name" value="WH-like_DNA-bd_sf"/>
</dbReference>